<dbReference type="GeneID" id="19941555"/>
<dbReference type="EMBL" id="JH767133">
    <property type="protein sequence ID" value="EQC41979.1"/>
    <property type="molecule type" value="Genomic_DNA"/>
</dbReference>
<dbReference type="InParanoid" id="T0QUX0"/>
<sequence>MPLQHQLSGLASWSKHANALNHIDHVTLKRPACAGKVAPTLVLLPCPGVVVEYALHVCLRTSLAHLAVASAKPTSRGARRSRVDAYAVTEYIVHRRFSEFFKLCAELTRVVLACGSSCVYCYQVLSVLDDTLFPHRGPYWVTLRQAQLEAWLTTIISVARAHPGQFESRCHGFCTVMRLLVTFLEIPDVVV</sequence>
<reference evidence="1 2" key="1">
    <citation type="submission" date="2012-04" db="EMBL/GenBank/DDBJ databases">
        <title>The Genome Sequence of Saprolegnia declina VS20.</title>
        <authorList>
            <consortium name="The Broad Institute Genome Sequencing Platform"/>
            <person name="Russ C."/>
            <person name="Nusbaum C."/>
            <person name="Tyler B."/>
            <person name="van West P."/>
            <person name="Dieguez-Uribeondo J."/>
            <person name="de Bruijn I."/>
            <person name="Tripathy S."/>
            <person name="Jiang R."/>
            <person name="Young S.K."/>
            <person name="Zeng Q."/>
            <person name="Gargeya S."/>
            <person name="Fitzgerald M."/>
            <person name="Haas B."/>
            <person name="Abouelleil A."/>
            <person name="Alvarado L."/>
            <person name="Arachchi H.M."/>
            <person name="Berlin A."/>
            <person name="Chapman S.B."/>
            <person name="Goldberg J."/>
            <person name="Griggs A."/>
            <person name="Gujja S."/>
            <person name="Hansen M."/>
            <person name="Howarth C."/>
            <person name="Imamovic A."/>
            <person name="Larimer J."/>
            <person name="McCowen C."/>
            <person name="Montmayeur A."/>
            <person name="Murphy C."/>
            <person name="Neiman D."/>
            <person name="Pearson M."/>
            <person name="Priest M."/>
            <person name="Roberts A."/>
            <person name="Saif S."/>
            <person name="Shea T."/>
            <person name="Sisk P."/>
            <person name="Sykes S."/>
            <person name="Wortman J."/>
            <person name="Nusbaum C."/>
            <person name="Birren B."/>
        </authorList>
    </citation>
    <scope>NUCLEOTIDE SEQUENCE [LARGE SCALE GENOMIC DNA]</scope>
    <source>
        <strain evidence="1 2">VS20</strain>
    </source>
</reference>
<protein>
    <recommendedName>
        <fullName evidence="3">PX domain-containing protein</fullName>
    </recommendedName>
</protein>
<gene>
    <name evidence="1" type="ORF">SDRG_00828</name>
</gene>
<name>T0QUX0_SAPDV</name>
<dbReference type="SUPFAM" id="SSF64268">
    <property type="entry name" value="PX domain"/>
    <property type="match status" value="1"/>
</dbReference>
<dbReference type="InterPro" id="IPR036871">
    <property type="entry name" value="PX_dom_sf"/>
</dbReference>
<dbReference type="OMA" id="AYAVTEY"/>
<dbReference type="VEuPathDB" id="FungiDB:SDRG_00828"/>
<proteinExistence type="predicted"/>
<keyword evidence="2" id="KW-1185">Reference proteome</keyword>
<dbReference type="GO" id="GO:0035091">
    <property type="term" value="F:phosphatidylinositol binding"/>
    <property type="evidence" value="ECO:0007669"/>
    <property type="project" value="InterPro"/>
</dbReference>
<dbReference type="RefSeq" id="XP_008604548.1">
    <property type="nucleotide sequence ID" value="XM_008606326.1"/>
</dbReference>
<dbReference type="Proteomes" id="UP000030762">
    <property type="component" value="Unassembled WGS sequence"/>
</dbReference>
<organism evidence="1 2">
    <name type="scientific">Saprolegnia diclina (strain VS20)</name>
    <dbReference type="NCBI Taxonomy" id="1156394"/>
    <lineage>
        <taxon>Eukaryota</taxon>
        <taxon>Sar</taxon>
        <taxon>Stramenopiles</taxon>
        <taxon>Oomycota</taxon>
        <taxon>Saprolegniomycetes</taxon>
        <taxon>Saprolegniales</taxon>
        <taxon>Saprolegniaceae</taxon>
        <taxon>Saprolegnia</taxon>
    </lineage>
</organism>
<accession>T0QUX0</accession>
<dbReference type="Gene3D" id="3.30.1520.10">
    <property type="entry name" value="Phox-like domain"/>
    <property type="match status" value="1"/>
</dbReference>
<dbReference type="AlphaFoldDB" id="T0QUX0"/>
<dbReference type="OrthoDB" id="64866at2759"/>
<evidence type="ECO:0000313" key="1">
    <source>
        <dbReference type="EMBL" id="EQC41979.1"/>
    </source>
</evidence>
<evidence type="ECO:0000313" key="2">
    <source>
        <dbReference type="Proteomes" id="UP000030762"/>
    </source>
</evidence>
<evidence type="ECO:0008006" key="3">
    <source>
        <dbReference type="Google" id="ProtNLM"/>
    </source>
</evidence>